<keyword evidence="3" id="KW-0482">Metalloprotease</keyword>
<reference evidence="3" key="1">
    <citation type="submission" date="2019-12" db="EMBL/GenBank/DDBJ databases">
        <title>High-Quality draft genome sequences of three cyanobacteria isolated from the limestone walls of the Old Cathedral of Coimbra.</title>
        <authorList>
            <person name="Tiago I."/>
            <person name="Soares F."/>
            <person name="Portugal A."/>
        </authorList>
    </citation>
    <scope>NUCLEOTIDE SEQUENCE</scope>
    <source>
        <strain evidence="3">A</strain>
    </source>
</reference>
<dbReference type="EMBL" id="WVIE01000070">
    <property type="protein sequence ID" value="NDJ20039.1"/>
    <property type="molecule type" value="Genomic_DNA"/>
</dbReference>
<feature type="transmembrane region" description="Helical" evidence="1">
    <location>
        <begin position="142"/>
        <end position="160"/>
    </location>
</feature>
<keyword evidence="1" id="KW-0812">Transmembrane</keyword>
<evidence type="ECO:0000313" key="3">
    <source>
        <dbReference type="EMBL" id="NDJ20039.1"/>
    </source>
</evidence>
<feature type="transmembrane region" description="Helical" evidence="1">
    <location>
        <begin position="65"/>
        <end position="83"/>
    </location>
</feature>
<dbReference type="GO" id="GO:0008237">
    <property type="term" value="F:metallopeptidase activity"/>
    <property type="evidence" value="ECO:0007669"/>
    <property type="project" value="UniProtKB-KW"/>
</dbReference>
<dbReference type="InterPro" id="IPR003675">
    <property type="entry name" value="Rce1/LyrA-like_dom"/>
</dbReference>
<keyword evidence="4" id="KW-1185">Reference proteome</keyword>
<feature type="transmembrane region" description="Helical" evidence="1">
    <location>
        <begin position="89"/>
        <end position="110"/>
    </location>
</feature>
<evidence type="ECO:0000259" key="2">
    <source>
        <dbReference type="Pfam" id="PF02517"/>
    </source>
</evidence>
<organism evidence="3 4">
    <name type="scientific">Myxacorys almedinensis A</name>
    <dbReference type="NCBI Taxonomy" id="2690445"/>
    <lineage>
        <taxon>Bacteria</taxon>
        <taxon>Bacillati</taxon>
        <taxon>Cyanobacteriota</taxon>
        <taxon>Cyanophyceae</taxon>
        <taxon>Leptolyngbyales</taxon>
        <taxon>Leptolyngbyaceae</taxon>
        <taxon>Myxacorys</taxon>
        <taxon>Myxacorys almedinensis</taxon>
    </lineage>
</organism>
<sequence>MLVAIFIGVMLLAFYPAFSVVTGAKLTLRDNWIGISLGLFAQAGIAEEVLFRGYLFGHLRKGRTFWHAALLSLLPFVAVHVLLFASLNWIIAIASTLLAVATAFPFCYFYDLNRRTIWASALIHWIVQGAIKLVMIPDGSSLTISLGWMAMCAAVPYVVFGFRNQLDLKPATDERQLTSR</sequence>
<name>A0A8J7Z4X3_9CYAN</name>
<accession>A0A8J7Z4X3</accession>
<evidence type="ECO:0000313" key="4">
    <source>
        <dbReference type="Proteomes" id="UP000646053"/>
    </source>
</evidence>
<keyword evidence="1" id="KW-0472">Membrane</keyword>
<dbReference type="GO" id="GO:0004175">
    <property type="term" value="F:endopeptidase activity"/>
    <property type="evidence" value="ECO:0007669"/>
    <property type="project" value="UniProtKB-ARBA"/>
</dbReference>
<feature type="transmembrane region" description="Helical" evidence="1">
    <location>
        <begin position="33"/>
        <end position="53"/>
    </location>
</feature>
<keyword evidence="3" id="KW-0378">Hydrolase</keyword>
<keyword evidence="1" id="KW-1133">Transmembrane helix</keyword>
<proteinExistence type="predicted"/>
<gene>
    <name evidence="3" type="ORF">GS601_22645</name>
</gene>
<feature type="domain" description="CAAX prenyl protease 2/Lysostaphin resistance protein A-like" evidence="2">
    <location>
        <begin position="32"/>
        <end position="127"/>
    </location>
</feature>
<feature type="transmembrane region" description="Helical" evidence="1">
    <location>
        <begin position="117"/>
        <end position="136"/>
    </location>
</feature>
<comment type="caution">
    <text evidence="3">The sequence shown here is derived from an EMBL/GenBank/DDBJ whole genome shotgun (WGS) entry which is preliminary data.</text>
</comment>
<dbReference type="GO" id="GO:0080120">
    <property type="term" value="P:CAAX-box protein maturation"/>
    <property type="evidence" value="ECO:0007669"/>
    <property type="project" value="UniProtKB-ARBA"/>
</dbReference>
<dbReference type="AlphaFoldDB" id="A0A8J7Z4X3"/>
<evidence type="ECO:0000256" key="1">
    <source>
        <dbReference type="SAM" id="Phobius"/>
    </source>
</evidence>
<keyword evidence="3" id="KW-0645">Protease</keyword>
<dbReference type="Proteomes" id="UP000646053">
    <property type="component" value="Unassembled WGS sequence"/>
</dbReference>
<dbReference type="Pfam" id="PF02517">
    <property type="entry name" value="Rce1-like"/>
    <property type="match status" value="1"/>
</dbReference>
<protein>
    <submittedName>
        <fullName evidence="3">CPBP family intramembrane metalloprotease</fullName>
    </submittedName>
</protein>